<dbReference type="EMBL" id="SFCI01000017">
    <property type="protein sequence ID" value="TFY83646.1"/>
    <property type="molecule type" value="Genomic_DNA"/>
</dbReference>
<evidence type="ECO:0000256" key="3">
    <source>
        <dbReference type="ARBA" id="ARBA00022833"/>
    </source>
</evidence>
<dbReference type="InterPro" id="IPR017907">
    <property type="entry name" value="Znf_RING_CS"/>
</dbReference>
<dbReference type="Proteomes" id="UP000298061">
    <property type="component" value="Unassembled WGS sequence"/>
</dbReference>
<keyword evidence="5" id="KW-0175">Coiled coil</keyword>
<dbReference type="STRING" id="135208.A0A4Z0A992"/>
<dbReference type="Gene3D" id="3.30.40.10">
    <property type="entry name" value="Zinc/RING finger domain, C3HC4 (zinc finger)"/>
    <property type="match status" value="1"/>
</dbReference>
<dbReference type="PROSITE" id="PS00518">
    <property type="entry name" value="ZF_RING_1"/>
    <property type="match status" value="1"/>
</dbReference>
<feature type="compositionally biased region" description="Acidic residues" evidence="6">
    <location>
        <begin position="343"/>
        <end position="361"/>
    </location>
</feature>
<dbReference type="InterPro" id="IPR047126">
    <property type="entry name" value="RNF141-like"/>
</dbReference>
<evidence type="ECO:0000256" key="6">
    <source>
        <dbReference type="SAM" id="MobiDB-lite"/>
    </source>
</evidence>
<keyword evidence="1" id="KW-0479">Metal-binding</keyword>
<evidence type="ECO:0000259" key="7">
    <source>
        <dbReference type="PROSITE" id="PS50089"/>
    </source>
</evidence>
<feature type="domain" description="RING-type" evidence="7">
    <location>
        <begin position="231"/>
        <end position="288"/>
    </location>
</feature>
<dbReference type="InterPro" id="IPR001841">
    <property type="entry name" value="Znf_RING"/>
</dbReference>
<evidence type="ECO:0000313" key="8">
    <source>
        <dbReference type="EMBL" id="TFY83646.1"/>
    </source>
</evidence>
<name>A0A4Z0A992_9AGAM</name>
<comment type="caution">
    <text evidence="8">The sequence shown here is derived from an EMBL/GenBank/DDBJ whole genome shotgun (WGS) entry which is preliminary data.</text>
</comment>
<dbReference type="GO" id="GO:0008270">
    <property type="term" value="F:zinc ion binding"/>
    <property type="evidence" value="ECO:0007669"/>
    <property type="project" value="UniProtKB-KW"/>
</dbReference>
<dbReference type="InterPro" id="IPR058504">
    <property type="entry name" value="DUF8191"/>
</dbReference>
<dbReference type="OrthoDB" id="6105938at2759"/>
<gene>
    <name evidence="8" type="ORF">EWM64_g364</name>
</gene>
<dbReference type="SMART" id="SM00184">
    <property type="entry name" value="RING"/>
    <property type="match status" value="1"/>
</dbReference>
<keyword evidence="2 4" id="KW-0863">Zinc-finger</keyword>
<organism evidence="8 9">
    <name type="scientific">Hericium alpestre</name>
    <dbReference type="NCBI Taxonomy" id="135208"/>
    <lineage>
        <taxon>Eukaryota</taxon>
        <taxon>Fungi</taxon>
        <taxon>Dikarya</taxon>
        <taxon>Basidiomycota</taxon>
        <taxon>Agaricomycotina</taxon>
        <taxon>Agaricomycetes</taxon>
        <taxon>Russulales</taxon>
        <taxon>Hericiaceae</taxon>
        <taxon>Hericium</taxon>
    </lineage>
</organism>
<dbReference type="AlphaFoldDB" id="A0A4Z0A992"/>
<feature type="region of interest" description="Disordered" evidence="6">
    <location>
        <begin position="311"/>
        <end position="367"/>
    </location>
</feature>
<dbReference type="SUPFAM" id="SSF57850">
    <property type="entry name" value="RING/U-box"/>
    <property type="match status" value="1"/>
</dbReference>
<dbReference type="PANTHER" id="PTHR12109">
    <property type="entry name" value="RING FINGER PROTEIN 141-RELATED"/>
    <property type="match status" value="1"/>
</dbReference>
<evidence type="ECO:0000256" key="4">
    <source>
        <dbReference type="PROSITE-ProRule" id="PRU00175"/>
    </source>
</evidence>
<keyword evidence="3" id="KW-0862">Zinc</keyword>
<evidence type="ECO:0000256" key="5">
    <source>
        <dbReference type="SAM" id="Coils"/>
    </source>
</evidence>
<feature type="region of interest" description="Disordered" evidence="6">
    <location>
        <begin position="1"/>
        <end position="134"/>
    </location>
</feature>
<accession>A0A4Z0A992</accession>
<dbReference type="Pfam" id="PF26609">
    <property type="entry name" value="DUF8191"/>
    <property type="match status" value="1"/>
</dbReference>
<feature type="region of interest" description="Disordered" evidence="6">
    <location>
        <begin position="500"/>
        <end position="519"/>
    </location>
</feature>
<dbReference type="InterPro" id="IPR013083">
    <property type="entry name" value="Znf_RING/FYVE/PHD"/>
</dbReference>
<evidence type="ECO:0000256" key="2">
    <source>
        <dbReference type="ARBA" id="ARBA00022771"/>
    </source>
</evidence>
<evidence type="ECO:0000256" key="1">
    <source>
        <dbReference type="ARBA" id="ARBA00022723"/>
    </source>
</evidence>
<protein>
    <recommendedName>
        <fullName evidence="7">RING-type domain-containing protein</fullName>
    </recommendedName>
</protein>
<dbReference type="Pfam" id="PF13923">
    <property type="entry name" value="zf-C3HC4_2"/>
    <property type="match status" value="1"/>
</dbReference>
<keyword evidence="9" id="KW-1185">Reference proteome</keyword>
<reference evidence="8 9" key="1">
    <citation type="submission" date="2019-02" db="EMBL/GenBank/DDBJ databases">
        <title>Genome sequencing of the rare red list fungi Hericium alpestre (H. flagellum).</title>
        <authorList>
            <person name="Buettner E."/>
            <person name="Kellner H."/>
        </authorList>
    </citation>
    <scope>NUCLEOTIDE SEQUENCE [LARGE SCALE GENOMIC DNA]</scope>
    <source>
        <strain evidence="8 9">DSM 108284</strain>
    </source>
</reference>
<sequence>MNVDGHASHRHNHSRNKDNANRSGPRNGPFLTKAQNQAAHGNALSDDEMLPVSHSGSKKKKKKQTPLPTSAEASGSRAADVSVKRPARMHVDPSRHAPRAQPETQNNSAHIARAGSRAKKDKAKDAKDPGRQPAATAYIAIASDDEEIPSEACTGPLAPAQFSKMKKEIETLKKQLAKSNEKHSKTISDLKRDLATAHKNVKDKHQEMEKFKTKTKQSDEVISSIESHLQCQICIDILAKPFALSPCGHVLCQGCLQDWFRAAPTDVDMDVDEPLPVTLRKKTCPCCRATVRLRPVPLFIVKSLVSTLNKHNQEPSSVARPSPPPDIEDPWAGIFLHPTDAWDAGDEGDDDEDDEDEDGGSDYEVAWGLDDDVADYNDDSDDEYLGAWIRPSWEPPVYPDPTYHDEYDEDQCNLLQRGATYDMIEAYHMTYDHDEGLTAWHDDLCIHLGWNIHLQLEDPDGSMFIDWCLDDMDERSERWLFEEMDAWRLVREDSIEEYADTDTDHWLDDEDEDEDAPEA</sequence>
<dbReference type="PROSITE" id="PS50089">
    <property type="entry name" value="ZF_RING_2"/>
    <property type="match status" value="1"/>
</dbReference>
<evidence type="ECO:0000313" key="9">
    <source>
        <dbReference type="Proteomes" id="UP000298061"/>
    </source>
</evidence>
<feature type="coiled-coil region" evidence="5">
    <location>
        <begin position="162"/>
        <end position="207"/>
    </location>
</feature>
<proteinExistence type="predicted"/>